<dbReference type="PANTHER" id="PTHR43654">
    <property type="entry name" value="GLUTAMATE 5-KINASE"/>
    <property type="match status" value="1"/>
</dbReference>
<dbReference type="InterPro" id="IPR001057">
    <property type="entry name" value="Glu/AcGlu_kinase"/>
</dbReference>
<dbReference type="InterPro" id="IPR036393">
    <property type="entry name" value="AceGlu_kinase-like_sf"/>
</dbReference>
<protein>
    <submittedName>
        <fullName evidence="9">Glutamate 5-kinase</fullName>
    </submittedName>
</protein>
<dbReference type="InterPro" id="IPR015947">
    <property type="entry name" value="PUA-like_sf"/>
</dbReference>
<dbReference type="PIRSF" id="PIRSF000729">
    <property type="entry name" value="GK"/>
    <property type="match status" value="1"/>
</dbReference>
<name>A0A3G5A5Q3_9VIRU</name>
<keyword evidence="7" id="KW-0067">ATP-binding</keyword>
<keyword evidence="4" id="KW-0808">Transferase</keyword>
<evidence type="ECO:0000256" key="7">
    <source>
        <dbReference type="ARBA" id="ARBA00022840"/>
    </source>
</evidence>
<evidence type="ECO:0000256" key="5">
    <source>
        <dbReference type="ARBA" id="ARBA00022741"/>
    </source>
</evidence>
<dbReference type="Gene3D" id="2.30.130.10">
    <property type="entry name" value="PUA domain"/>
    <property type="match status" value="1"/>
</dbReference>
<dbReference type="InterPro" id="IPR019797">
    <property type="entry name" value="Glutamate_5-kinase_CS"/>
</dbReference>
<dbReference type="Pfam" id="PF01472">
    <property type="entry name" value="PUA"/>
    <property type="match status" value="1"/>
</dbReference>
<dbReference type="Pfam" id="PF00696">
    <property type="entry name" value="AA_kinase"/>
    <property type="match status" value="1"/>
</dbReference>
<dbReference type="PROSITE" id="PS50890">
    <property type="entry name" value="PUA"/>
    <property type="match status" value="1"/>
</dbReference>
<dbReference type="GO" id="GO:0008652">
    <property type="term" value="P:amino acid biosynthetic process"/>
    <property type="evidence" value="ECO:0007669"/>
    <property type="project" value="UniProtKB-KW"/>
</dbReference>
<sequence>MEGTIVLKIGSSSVSSGDKNVNLCVISGLVETIMKLRKLNYNVILVTSGAVSIGCARMRLGERPKDLIARQAIAAIGQSRLMRLYDDFFSLVEQPIAQVLLTRENLSKSNHYQNAFNTLKELFRLGVVPIINENDTVAVEELRVGDNDTLSALVASLVQADWLFLLTDVDALYDKDPTKNTDAKPIHMVPNVEELTVQIGSPGDWGIGGMSTKIQAARIATAAGVRTVITKSAQPENILKIIKGHDPNIGTQFLPQAKPLAGRKRWIAHGFVPSGKLFLDPGAVQAVKQHKSLFGPGIVSVEGNFSAHLNVALYDNNGHEFARGLVNYNAEQLQKIKGKCSREYITILGYIADDEVINRDNLALL</sequence>
<evidence type="ECO:0000256" key="2">
    <source>
        <dbReference type="ARBA" id="ARBA00022605"/>
    </source>
</evidence>
<proteinExistence type="inferred from homology"/>
<keyword evidence="1" id="KW-0963">Cytoplasm</keyword>
<dbReference type="PANTHER" id="PTHR43654:SF3">
    <property type="entry name" value="GLUTAMATE 5-KINASE"/>
    <property type="match status" value="1"/>
</dbReference>
<dbReference type="GO" id="GO:0003723">
    <property type="term" value="F:RNA binding"/>
    <property type="evidence" value="ECO:0007669"/>
    <property type="project" value="InterPro"/>
</dbReference>
<dbReference type="HAMAP" id="MF_00456">
    <property type="entry name" value="ProB"/>
    <property type="match status" value="1"/>
</dbReference>
<reference evidence="9" key="1">
    <citation type="submission" date="2018-10" db="EMBL/GenBank/DDBJ databases">
        <title>Hidden diversity of soil giant viruses.</title>
        <authorList>
            <person name="Schulz F."/>
            <person name="Alteio L."/>
            <person name="Goudeau D."/>
            <person name="Ryan E.M."/>
            <person name="Malmstrom R.R."/>
            <person name="Blanchard J."/>
            <person name="Woyke T."/>
        </authorList>
    </citation>
    <scope>NUCLEOTIDE SEQUENCE</scope>
    <source>
        <strain evidence="9">HYV1</strain>
    </source>
</reference>
<dbReference type="EMBL" id="MK072383">
    <property type="protein sequence ID" value="AYV82508.1"/>
    <property type="molecule type" value="Genomic_DNA"/>
</dbReference>
<keyword evidence="6 9" id="KW-0418">Kinase</keyword>
<dbReference type="PROSITE" id="PS00902">
    <property type="entry name" value="GLUTAMATE_5_KINASE"/>
    <property type="match status" value="1"/>
</dbReference>
<dbReference type="InterPro" id="IPR036974">
    <property type="entry name" value="PUA_sf"/>
</dbReference>
<dbReference type="PRINTS" id="PR00474">
    <property type="entry name" value="GLU5KINASE"/>
</dbReference>
<accession>A0A3G5A5Q3</accession>
<dbReference type="InterPro" id="IPR001048">
    <property type="entry name" value="Asp/Glu/Uridylate_kinase"/>
</dbReference>
<evidence type="ECO:0000259" key="8">
    <source>
        <dbReference type="SMART" id="SM00359"/>
    </source>
</evidence>
<dbReference type="InterPro" id="IPR041739">
    <property type="entry name" value="G5K_ProB"/>
</dbReference>
<evidence type="ECO:0000256" key="6">
    <source>
        <dbReference type="ARBA" id="ARBA00022777"/>
    </source>
</evidence>
<keyword evidence="2" id="KW-0028">Amino-acid biosynthesis</keyword>
<feature type="domain" description="PUA" evidence="8">
    <location>
        <begin position="275"/>
        <end position="357"/>
    </location>
</feature>
<dbReference type="Gene3D" id="3.40.1160.10">
    <property type="entry name" value="Acetylglutamate kinase-like"/>
    <property type="match status" value="2"/>
</dbReference>
<dbReference type="SMART" id="SM00359">
    <property type="entry name" value="PUA"/>
    <property type="match status" value="1"/>
</dbReference>
<dbReference type="SUPFAM" id="SSF88697">
    <property type="entry name" value="PUA domain-like"/>
    <property type="match status" value="1"/>
</dbReference>
<evidence type="ECO:0000256" key="4">
    <source>
        <dbReference type="ARBA" id="ARBA00022679"/>
    </source>
</evidence>
<evidence type="ECO:0000256" key="1">
    <source>
        <dbReference type="ARBA" id="ARBA00022490"/>
    </source>
</evidence>
<organism evidence="9">
    <name type="scientific">Hyperionvirus sp</name>
    <dbReference type="NCBI Taxonomy" id="2487770"/>
    <lineage>
        <taxon>Viruses</taxon>
        <taxon>Varidnaviria</taxon>
        <taxon>Bamfordvirae</taxon>
        <taxon>Nucleocytoviricota</taxon>
        <taxon>Megaviricetes</taxon>
        <taxon>Imitervirales</taxon>
        <taxon>Mimiviridae</taxon>
        <taxon>Klosneuvirinae</taxon>
    </lineage>
</organism>
<dbReference type="CDD" id="cd21157">
    <property type="entry name" value="PUA_G5K"/>
    <property type="match status" value="1"/>
</dbReference>
<dbReference type="NCBIfam" id="TIGR01027">
    <property type="entry name" value="proB"/>
    <property type="match status" value="1"/>
</dbReference>
<evidence type="ECO:0000313" key="9">
    <source>
        <dbReference type="EMBL" id="AYV82508.1"/>
    </source>
</evidence>
<dbReference type="FunFam" id="3.40.1160.10:FF:000018">
    <property type="entry name" value="Glutamate 5-kinase"/>
    <property type="match status" value="1"/>
</dbReference>
<dbReference type="SUPFAM" id="SSF53633">
    <property type="entry name" value="Carbamate kinase-like"/>
    <property type="match status" value="1"/>
</dbReference>
<keyword evidence="3" id="KW-0641">Proline biosynthesis</keyword>
<dbReference type="CDD" id="cd04242">
    <property type="entry name" value="AAK_G5K_ProB"/>
    <property type="match status" value="1"/>
</dbReference>
<dbReference type="InterPro" id="IPR002478">
    <property type="entry name" value="PUA"/>
</dbReference>
<dbReference type="GO" id="GO:0004349">
    <property type="term" value="F:glutamate 5-kinase activity"/>
    <property type="evidence" value="ECO:0007669"/>
    <property type="project" value="InterPro"/>
</dbReference>
<dbReference type="GO" id="GO:0005524">
    <property type="term" value="F:ATP binding"/>
    <property type="evidence" value="ECO:0007669"/>
    <property type="project" value="UniProtKB-KW"/>
</dbReference>
<keyword evidence="5" id="KW-0547">Nucleotide-binding</keyword>
<evidence type="ECO:0000256" key="3">
    <source>
        <dbReference type="ARBA" id="ARBA00022650"/>
    </source>
</evidence>
<dbReference type="InterPro" id="IPR005715">
    <property type="entry name" value="Glu_5kinase/COase_Synthase"/>
</dbReference>
<gene>
    <name evidence="9" type="ORF">Hyperionvirus1_87</name>
</gene>
<dbReference type="InterPro" id="IPR011529">
    <property type="entry name" value="Glu_5kinase"/>
</dbReference>